<reference evidence="1 2" key="1">
    <citation type="submission" date="2020-08" db="EMBL/GenBank/DDBJ databases">
        <title>Genome public.</title>
        <authorList>
            <person name="Liu C."/>
            <person name="Sun Q."/>
        </authorList>
    </citation>
    <scope>NUCLEOTIDE SEQUENCE [LARGE SCALE GENOMIC DNA]</scope>
    <source>
        <strain evidence="1 2">NSJ-46</strain>
    </source>
</reference>
<gene>
    <name evidence="1" type="ORF">H8716_16380</name>
</gene>
<protein>
    <submittedName>
        <fullName evidence="1">Uncharacterized protein</fullName>
    </submittedName>
</protein>
<keyword evidence="2" id="KW-1185">Reference proteome</keyword>
<dbReference type="Proteomes" id="UP000657421">
    <property type="component" value="Unassembled WGS sequence"/>
</dbReference>
<dbReference type="EMBL" id="JACRSZ010000027">
    <property type="protein sequence ID" value="MBC8574616.1"/>
    <property type="molecule type" value="Genomic_DNA"/>
</dbReference>
<name>A0ABR7NDX0_9FIRM</name>
<accession>A0ABR7NDX0</accession>
<evidence type="ECO:0000313" key="1">
    <source>
        <dbReference type="EMBL" id="MBC8574616.1"/>
    </source>
</evidence>
<comment type="caution">
    <text evidence="1">The sequence shown here is derived from an EMBL/GenBank/DDBJ whole genome shotgun (WGS) entry which is preliminary data.</text>
</comment>
<organism evidence="1 2">
    <name type="scientific">Jingyaoa shaoxingensis</name>
    <dbReference type="NCBI Taxonomy" id="2763671"/>
    <lineage>
        <taxon>Bacteria</taxon>
        <taxon>Bacillati</taxon>
        <taxon>Bacillota</taxon>
        <taxon>Clostridia</taxon>
        <taxon>Lachnospirales</taxon>
        <taxon>Lachnospiraceae</taxon>
        <taxon>Jingyaoa</taxon>
    </lineage>
</organism>
<dbReference type="RefSeq" id="WP_172749838.1">
    <property type="nucleotide sequence ID" value="NZ_JACRSZ010000027.1"/>
</dbReference>
<proteinExistence type="predicted"/>
<sequence length="49" mass="5205">MKPDSDSCQRSISSLPQSCRHDLSIVIMILPYSLSPCDDVAPLAKGTAG</sequence>
<evidence type="ECO:0000313" key="2">
    <source>
        <dbReference type="Proteomes" id="UP000657421"/>
    </source>
</evidence>